<protein>
    <submittedName>
        <fullName evidence="2">Uncharacterized protein</fullName>
    </submittedName>
</protein>
<dbReference type="OrthoDB" id="7697131at2759"/>
<dbReference type="Gene3D" id="3.60.10.10">
    <property type="entry name" value="Endonuclease/exonuclease/phosphatase"/>
    <property type="match status" value="1"/>
</dbReference>
<reference evidence="2 3" key="1">
    <citation type="submission" date="2020-02" db="EMBL/GenBank/DDBJ databases">
        <authorList>
            <person name="Ferguson B K."/>
        </authorList>
    </citation>
    <scope>NUCLEOTIDE SEQUENCE [LARGE SCALE GENOMIC DNA]</scope>
</reference>
<feature type="compositionally biased region" description="Basic and acidic residues" evidence="1">
    <location>
        <begin position="1"/>
        <end position="10"/>
    </location>
</feature>
<dbReference type="SUPFAM" id="SSF56219">
    <property type="entry name" value="DNase I-like"/>
    <property type="match status" value="2"/>
</dbReference>
<dbReference type="InterPro" id="IPR036691">
    <property type="entry name" value="Endo/exonu/phosph_ase_sf"/>
</dbReference>
<dbReference type="Proteomes" id="UP000479190">
    <property type="component" value="Unassembled WGS sequence"/>
</dbReference>
<keyword evidence="3" id="KW-1185">Reference proteome</keyword>
<gene>
    <name evidence="2" type="ORF">TBRA_LOCUS5610</name>
</gene>
<feature type="region of interest" description="Disordered" evidence="1">
    <location>
        <begin position="1"/>
        <end position="54"/>
    </location>
</feature>
<organism evidence="2 3">
    <name type="scientific">Trichogramma brassicae</name>
    <dbReference type="NCBI Taxonomy" id="86971"/>
    <lineage>
        <taxon>Eukaryota</taxon>
        <taxon>Metazoa</taxon>
        <taxon>Ecdysozoa</taxon>
        <taxon>Arthropoda</taxon>
        <taxon>Hexapoda</taxon>
        <taxon>Insecta</taxon>
        <taxon>Pterygota</taxon>
        <taxon>Neoptera</taxon>
        <taxon>Endopterygota</taxon>
        <taxon>Hymenoptera</taxon>
        <taxon>Apocrita</taxon>
        <taxon>Proctotrupomorpha</taxon>
        <taxon>Chalcidoidea</taxon>
        <taxon>Trichogrammatidae</taxon>
        <taxon>Trichogramma</taxon>
    </lineage>
</organism>
<evidence type="ECO:0000256" key="1">
    <source>
        <dbReference type="SAM" id="MobiDB-lite"/>
    </source>
</evidence>
<name>A0A6H5IAM2_9HYME</name>
<dbReference type="PANTHER" id="PTHR19446">
    <property type="entry name" value="REVERSE TRANSCRIPTASES"/>
    <property type="match status" value="1"/>
</dbReference>
<evidence type="ECO:0000313" key="3">
    <source>
        <dbReference type="Proteomes" id="UP000479190"/>
    </source>
</evidence>
<dbReference type="AlphaFoldDB" id="A0A6H5IAM2"/>
<accession>A0A6H5IAM2</accession>
<dbReference type="EMBL" id="CADCXV010000719">
    <property type="protein sequence ID" value="CAB0033712.1"/>
    <property type="molecule type" value="Genomic_DNA"/>
</dbReference>
<evidence type="ECO:0000313" key="2">
    <source>
        <dbReference type="EMBL" id="CAB0033712.1"/>
    </source>
</evidence>
<feature type="non-terminal residue" evidence="2">
    <location>
        <position position="830"/>
    </location>
</feature>
<sequence length="830" mass="91458">MTRTTTRSETKTGLYSSTADAHRQRKQTAATPGAVHARQQPKPRPVQRGARHRPDVIVIKAKDASKYADILRSLKSDPTLQQKVGSSVNNIRRSAAGALMLQLKKKGVENASDLGEELGKVLGPAATASALLHTSTIEIKDLDECATKEEVTAALDALLGVPVSKRDPVKSLRKAYAGTQVAVVALPDDLAATALKLGHVRIGWVNCRIRAREEAARCYRCWSPGHLELPSGPEDHPGPPMMRILQLNLNHCEAAQDLLCDTISELRIDVAILCEQYKNLAPPNTWLADADGQAAIWVHGGIPVQERPARVHPYFAQGSSIVDLTFVCETLTPRVLSWTVSGLYTHSDHQAIVFEIEDDGASSGPSTRRSYRWNARTLDVDLFSAVVSSASVAPGTAEDMASGLISVITGACDASMSKANPRRRREPVYWWTAEIADLRRSCQRARRLFQRSRGRLTKKPTARTTPQQGVFCAWRSRPASVGCPQAKEPSSPLLVRGAVAALFPRVPSGPALRLPRRAEEPIPAVTLKELKGAQSRIKERSAPGPDGIPNSALKIAVAARPDIFLRVYTTCLETGVFPSSWKRQRLVLLPKPGKPPDEPSSYRPLCMLDTAGKILERIICDRLEAFTERPRGLSERQYGFRKGRSTIDAIDDVISTAREAIAGKRWYPRHPKVLRRGDTRREECVQLGSVGQHPRRSTPFARTRLLAENNRQLLLGKSARLHHGRRSRVLRSDSRSSTGVSTWPDPVERYVMYDAILRLNFDGDVRIVGFADDIAVVAVAKHLWQIEHNLNAAILQVRGALQSLSLQTADHKTEALLITSRKKVETITIT</sequence>
<proteinExistence type="predicted"/>